<evidence type="ECO:0000256" key="7">
    <source>
        <dbReference type="ARBA" id="ARBA00022756"/>
    </source>
</evidence>
<evidence type="ECO:0000313" key="10">
    <source>
        <dbReference type="EMBL" id="OOC11275.1"/>
    </source>
</evidence>
<reference evidence="10 11" key="1">
    <citation type="submission" date="2017-02" db="EMBL/GenBank/DDBJ databases">
        <title>Genomic diversity within the haloalkaliphilic genus Thioalkalivibrio.</title>
        <authorList>
            <person name="Ahn A.-C."/>
            <person name="Meier-Kolthoff J."/>
            <person name="Overmars L."/>
            <person name="Richter M."/>
            <person name="Woyke T."/>
            <person name="Sorokin D.Y."/>
            <person name="Muyzer G."/>
        </authorList>
    </citation>
    <scope>NUCLEOTIDE SEQUENCE [LARGE SCALE GENOMIC DNA]</scope>
    <source>
        <strain evidence="10 11">HL17</strain>
    </source>
</reference>
<dbReference type="InterPro" id="IPR050602">
    <property type="entry name" value="Malonyl-ACP_OMT"/>
</dbReference>
<keyword evidence="6 8" id="KW-0949">S-adenosyl-L-methionine</keyword>
<dbReference type="EMBL" id="MUZR01000004">
    <property type="protein sequence ID" value="OOC11275.1"/>
    <property type="molecule type" value="Genomic_DNA"/>
</dbReference>
<evidence type="ECO:0000256" key="1">
    <source>
        <dbReference type="ARBA" id="ARBA00000852"/>
    </source>
</evidence>
<dbReference type="OrthoDB" id="9760689at2"/>
<comment type="caution">
    <text evidence="10">The sequence shown here is derived from an EMBL/GenBank/DDBJ whole genome shotgun (WGS) entry which is preliminary data.</text>
</comment>
<keyword evidence="4 8" id="KW-0489">Methyltransferase</keyword>
<dbReference type="GO" id="GO:0009102">
    <property type="term" value="P:biotin biosynthetic process"/>
    <property type="evidence" value="ECO:0007669"/>
    <property type="project" value="UniProtKB-UniRule"/>
</dbReference>
<accession>A0A1V3A1R2</accession>
<dbReference type="InterPro" id="IPR029063">
    <property type="entry name" value="SAM-dependent_MTases_sf"/>
</dbReference>
<gene>
    <name evidence="8" type="primary">bioC</name>
    <name evidence="10" type="ORF">B1A74_01260</name>
</gene>
<evidence type="ECO:0000256" key="5">
    <source>
        <dbReference type="ARBA" id="ARBA00022679"/>
    </source>
</evidence>
<sequence length="292" mass="32132">MSDIDPSGFELDKARVREGFARAAADYETHAAVQREVQGRLLERLDLIRMQPERVIDLGCGIGESFDDLARRYRSARLTGVDFAPAMLQRARRRGRWLRRPRVLCADMEALPLADASQDLAISSAALQWCSSLDRAFAEVRRILAPGGLWMFTTFGPATLSELREAFAAVDGGAAAHVNAFIDMHDIGDALVRAGFADPVMDQESLTLTYPDLTRLVRDLRGVGVRNALSGRGRGLMGPRRLVAVAEAYAERFGVEGRLPATWEVVYGHAWVPDAPPPRAPEGRTIPIRPIS</sequence>
<evidence type="ECO:0000256" key="3">
    <source>
        <dbReference type="ARBA" id="ARBA00012327"/>
    </source>
</evidence>
<keyword evidence="5 8" id="KW-0808">Transferase</keyword>
<dbReference type="CDD" id="cd02440">
    <property type="entry name" value="AdoMet_MTases"/>
    <property type="match status" value="1"/>
</dbReference>
<evidence type="ECO:0000256" key="8">
    <source>
        <dbReference type="HAMAP-Rule" id="MF_00835"/>
    </source>
</evidence>
<comment type="function">
    <text evidence="8">Converts the free carboxyl group of a malonyl-thioester to its methyl ester by transfer of a methyl group from S-adenosyl-L-methionine (SAM). It allows to synthesize pimeloyl-ACP via the fatty acid synthetic pathway.</text>
</comment>
<dbReference type="PANTHER" id="PTHR13090">
    <property type="entry name" value="ARGININE-HYDROXYLASE NDUFAF5, MITOCHONDRIAL"/>
    <property type="match status" value="1"/>
</dbReference>
<comment type="catalytic activity">
    <reaction evidence="1 8">
        <text>malonyl-[ACP] + S-adenosyl-L-methionine = malonyl-[ACP] methyl ester + S-adenosyl-L-homocysteine</text>
        <dbReference type="Rhea" id="RHEA:17105"/>
        <dbReference type="Rhea" id="RHEA-COMP:9623"/>
        <dbReference type="Rhea" id="RHEA-COMP:9954"/>
        <dbReference type="ChEBI" id="CHEBI:57856"/>
        <dbReference type="ChEBI" id="CHEBI:59789"/>
        <dbReference type="ChEBI" id="CHEBI:78449"/>
        <dbReference type="ChEBI" id="CHEBI:78845"/>
        <dbReference type="EC" id="2.1.1.197"/>
    </reaction>
</comment>
<dbReference type="PANTHER" id="PTHR13090:SF1">
    <property type="entry name" value="ARGININE-HYDROXYLASE NDUFAF5, MITOCHONDRIAL"/>
    <property type="match status" value="1"/>
</dbReference>
<organism evidence="10 11">
    <name type="scientific">Thioalkalivibrio halophilus</name>
    <dbReference type="NCBI Taxonomy" id="252474"/>
    <lineage>
        <taxon>Bacteria</taxon>
        <taxon>Pseudomonadati</taxon>
        <taxon>Pseudomonadota</taxon>
        <taxon>Gammaproteobacteria</taxon>
        <taxon>Chromatiales</taxon>
        <taxon>Ectothiorhodospiraceae</taxon>
        <taxon>Thioalkalivibrio</taxon>
    </lineage>
</organism>
<name>A0A1V3A1R2_9GAMM</name>
<dbReference type="AlphaFoldDB" id="A0A1V3A1R2"/>
<dbReference type="EC" id="2.1.1.197" evidence="3 8"/>
<dbReference type="GO" id="GO:0102130">
    <property type="term" value="F:malonyl-CoA methyltransferase activity"/>
    <property type="evidence" value="ECO:0007669"/>
    <property type="project" value="UniProtKB-EC"/>
</dbReference>
<dbReference type="GO" id="GO:0008757">
    <property type="term" value="F:S-adenosylmethionine-dependent methyltransferase activity"/>
    <property type="evidence" value="ECO:0007669"/>
    <property type="project" value="InterPro"/>
</dbReference>
<evidence type="ECO:0000256" key="2">
    <source>
        <dbReference type="ARBA" id="ARBA00004746"/>
    </source>
</evidence>
<evidence type="ECO:0000313" key="11">
    <source>
        <dbReference type="Proteomes" id="UP000189177"/>
    </source>
</evidence>
<keyword evidence="11" id="KW-1185">Reference proteome</keyword>
<evidence type="ECO:0000256" key="6">
    <source>
        <dbReference type="ARBA" id="ARBA00022691"/>
    </source>
</evidence>
<dbReference type="RefSeq" id="WP_077243543.1">
    <property type="nucleotide sequence ID" value="NZ_MUZR01000004.1"/>
</dbReference>
<dbReference type="NCBIfam" id="TIGR02072">
    <property type="entry name" value="BioC"/>
    <property type="match status" value="1"/>
</dbReference>
<dbReference type="SUPFAM" id="SSF53335">
    <property type="entry name" value="S-adenosyl-L-methionine-dependent methyltransferases"/>
    <property type="match status" value="1"/>
</dbReference>
<dbReference type="UniPathway" id="UPA00078"/>
<dbReference type="InterPro" id="IPR011814">
    <property type="entry name" value="BioC"/>
</dbReference>
<dbReference type="Pfam" id="PF08241">
    <property type="entry name" value="Methyltransf_11"/>
    <property type="match status" value="1"/>
</dbReference>
<comment type="similarity">
    <text evidence="8">Belongs to the methyltransferase superfamily.</text>
</comment>
<dbReference type="HAMAP" id="MF_00835">
    <property type="entry name" value="BioC"/>
    <property type="match status" value="1"/>
</dbReference>
<keyword evidence="7 8" id="KW-0093">Biotin biosynthesis</keyword>
<dbReference type="GO" id="GO:0010340">
    <property type="term" value="F:carboxyl-O-methyltransferase activity"/>
    <property type="evidence" value="ECO:0007669"/>
    <property type="project" value="UniProtKB-UniRule"/>
</dbReference>
<dbReference type="InterPro" id="IPR013216">
    <property type="entry name" value="Methyltransf_11"/>
</dbReference>
<comment type="pathway">
    <text evidence="2 8">Cofactor biosynthesis; biotin biosynthesis.</text>
</comment>
<feature type="domain" description="Methyltransferase type 11" evidence="9">
    <location>
        <begin position="57"/>
        <end position="151"/>
    </location>
</feature>
<dbReference type="STRING" id="252474.B1A74_01260"/>
<dbReference type="Proteomes" id="UP000189177">
    <property type="component" value="Unassembled WGS sequence"/>
</dbReference>
<evidence type="ECO:0000259" key="9">
    <source>
        <dbReference type="Pfam" id="PF08241"/>
    </source>
</evidence>
<proteinExistence type="inferred from homology"/>
<dbReference type="Gene3D" id="3.40.50.150">
    <property type="entry name" value="Vaccinia Virus protein VP39"/>
    <property type="match status" value="1"/>
</dbReference>
<dbReference type="GO" id="GO:0032259">
    <property type="term" value="P:methylation"/>
    <property type="evidence" value="ECO:0007669"/>
    <property type="project" value="UniProtKB-KW"/>
</dbReference>
<evidence type="ECO:0000256" key="4">
    <source>
        <dbReference type="ARBA" id="ARBA00022603"/>
    </source>
</evidence>
<protein>
    <recommendedName>
        <fullName evidence="3 8">Malonyl-[acyl-carrier protein] O-methyltransferase</fullName>
        <shortName evidence="8">Malonyl-ACP O-methyltransferase</shortName>
        <ecNumber evidence="3 8">2.1.1.197</ecNumber>
    </recommendedName>
    <alternativeName>
        <fullName evidence="8">Biotin synthesis protein BioC</fullName>
    </alternativeName>
</protein>